<dbReference type="Gene3D" id="3.40.630.30">
    <property type="match status" value="1"/>
</dbReference>
<dbReference type="AlphaFoldDB" id="A0A6M6BEE8"/>
<keyword evidence="3" id="KW-1185">Reference proteome</keyword>
<sequence length="173" mass="19810">MLSSNLVFLRPLEAEDLEFLYALENDPAVWGVSDMLVPISRYTLRQYLEHASADFQEVRQLRLVLCRQDTQAAVGTVDVFDYSPLHQRASVGITVLGQHRRQGYGRAALDLLVLYAHQVLQLHQMYCTIAVTNRASIRLFKAAGFKKIGVRREWLRTPSGWQDVVEMQHLLVN</sequence>
<organism evidence="2 3">
    <name type="scientific">Hymenobacter taeanensis</name>
    <dbReference type="NCBI Taxonomy" id="2735321"/>
    <lineage>
        <taxon>Bacteria</taxon>
        <taxon>Pseudomonadati</taxon>
        <taxon>Bacteroidota</taxon>
        <taxon>Cytophagia</taxon>
        <taxon>Cytophagales</taxon>
        <taxon>Hymenobacteraceae</taxon>
        <taxon>Hymenobacter</taxon>
    </lineage>
</organism>
<dbReference type="PANTHER" id="PTHR43415:SF3">
    <property type="entry name" value="GNAT-FAMILY ACETYLTRANSFERASE"/>
    <property type="match status" value="1"/>
</dbReference>
<dbReference type="Pfam" id="PF13302">
    <property type="entry name" value="Acetyltransf_3"/>
    <property type="match status" value="1"/>
</dbReference>
<dbReference type="InterPro" id="IPR000182">
    <property type="entry name" value="GNAT_dom"/>
</dbReference>
<dbReference type="KEGG" id="hts:HMJ29_03780"/>
<evidence type="ECO:0000313" key="3">
    <source>
        <dbReference type="Proteomes" id="UP000501623"/>
    </source>
</evidence>
<dbReference type="EMBL" id="CP053538">
    <property type="protein sequence ID" value="QJX46104.1"/>
    <property type="molecule type" value="Genomic_DNA"/>
</dbReference>
<dbReference type="GO" id="GO:0016747">
    <property type="term" value="F:acyltransferase activity, transferring groups other than amino-acyl groups"/>
    <property type="evidence" value="ECO:0007669"/>
    <property type="project" value="InterPro"/>
</dbReference>
<dbReference type="SUPFAM" id="SSF55729">
    <property type="entry name" value="Acyl-CoA N-acyltransferases (Nat)"/>
    <property type="match status" value="1"/>
</dbReference>
<proteinExistence type="predicted"/>
<dbReference type="Proteomes" id="UP000501623">
    <property type="component" value="Chromosome"/>
</dbReference>
<name>A0A6M6BEE8_9BACT</name>
<gene>
    <name evidence="2" type="ORF">HMJ29_03780</name>
</gene>
<evidence type="ECO:0000313" key="2">
    <source>
        <dbReference type="EMBL" id="QJX46104.1"/>
    </source>
</evidence>
<dbReference type="PROSITE" id="PS51186">
    <property type="entry name" value="GNAT"/>
    <property type="match status" value="1"/>
</dbReference>
<reference evidence="2 3" key="1">
    <citation type="submission" date="2020-05" db="EMBL/GenBank/DDBJ databases">
        <title>Complete genome sequence of Hymenobacter sp. TS19 in Coasted Sand Dune.</title>
        <authorList>
            <person name="Lee J.-H."/>
            <person name="Jung J.-H."/>
            <person name="Jeong S."/>
            <person name="Zhao L."/>
            <person name="Kim M.-K."/>
            <person name="Seo H.-S."/>
            <person name="Lim S."/>
        </authorList>
    </citation>
    <scope>NUCLEOTIDE SEQUENCE [LARGE SCALE GENOMIC DNA]</scope>
    <source>
        <strain evidence="2 3">TS19</strain>
    </source>
</reference>
<dbReference type="PANTHER" id="PTHR43415">
    <property type="entry name" value="SPERMIDINE N(1)-ACETYLTRANSFERASE"/>
    <property type="match status" value="1"/>
</dbReference>
<accession>A0A6M6BEE8</accession>
<dbReference type="CDD" id="cd04301">
    <property type="entry name" value="NAT_SF"/>
    <property type="match status" value="1"/>
</dbReference>
<dbReference type="RefSeq" id="WP_171590237.1">
    <property type="nucleotide sequence ID" value="NZ_CP053538.1"/>
</dbReference>
<protein>
    <submittedName>
        <fullName evidence="2">GNAT family N-acetyltransferase</fullName>
    </submittedName>
</protein>
<keyword evidence="2" id="KW-0808">Transferase</keyword>
<dbReference type="InterPro" id="IPR016181">
    <property type="entry name" value="Acyl_CoA_acyltransferase"/>
</dbReference>
<evidence type="ECO:0000259" key="1">
    <source>
        <dbReference type="PROSITE" id="PS51186"/>
    </source>
</evidence>
<feature type="domain" description="N-acetyltransferase" evidence="1">
    <location>
        <begin position="7"/>
        <end position="172"/>
    </location>
</feature>